<gene>
    <name evidence="3" type="ORF">MU0053_003012</name>
</gene>
<evidence type="ECO:0000256" key="2">
    <source>
        <dbReference type="SAM" id="Phobius"/>
    </source>
</evidence>
<dbReference type="RefSeq" id="WP_308478438.1">
    <property type="nucleotide sequence ID" value="NZ_OY726397.1"/>
</dbReference>
<dbReference type="Proteomes" id="UP001190465">
    <property type="component" value="Chromosome"/>
</dbReference>
<accession>A0ABM9LW47</accession>
<evidence type="ECO:0000256" key="1">
    <source>
        <dbReference type="SAM" id="MobiDB-lite"/>
    </source>
</evidence>
<proteinExistence type="predicted"/>
<keyword evidence="2" id="KW-0812">Transmembrane</keyword>
<feature type="region of interest" description="Disordered" evidence="1">
    <location>
        <begin position="130"/>
        <end position="154"/>
    </location>
</feature>
<name>A0ABM9LW47_9MYCO</name>
<evidence type="ECO:0000313" key="3">
    <source>
        <dbReference type="EMBL" id="CAJ1505728.1"/>
    </source>
</evidence>
<organism evidence="3 4">
    <name type="scientific">[Mycobacterium] burgundiense</name>
    <dbReference type="NCBI Taxonomy" id="3064286"/>
    <lineage>
        <taxon>Bacteria</taxon>
        <taxon>Bacillati</taxon>
        <taxon>Actinomycetota</taxon>
        <taxon>Actinomycetes</taxon>
        <taxon>Mycobacteriales</taxon>
        <taxon>Mycobacteriaceae</taxon>
        <taxon>Mycolicibacterium</taxon>
    </lineage>
</organism>
<dbReference type="EMBL" id="OY726397">
    <property type="protein sequence ID" value="CAJ1505728.1"/>
    <property type="molecule type" value="Genomic_DNA"/>
</dbReference>
<sequence>MPDDLPVALTDEVSVALTSVVRLTLPAERWPAVAEVVHRMDDSVWTGDEKALRADLKKLRSAVIGTAPRPRPGEGAAPVVNPLSYRTTDYLGRTPVRWISAVLIAGAALLAIFIVFLMVVLALGAPDGDPTTAPSTSVSAPAAPAQEPAPQPETSNGGVYVVSIGILVLAGIGGFALVIWRRRVRARPRLAPEPSGEPIEFNLAHSADRDRVPADIKESVERLVAELARRRDP</sequence>
<keyword evidence="2" id="KW-1133">Transmembrane helix</keyword>
<keyword evidence="2" id="KW-0472">Membrane</keyword>
<reference evidence="3 4" key="1">
    <citation type="submission" date="2023-08" db="EMBL/GenBank/DDBJ databases">
        <authorList>
            <person name="Folkvardsen B D."/>
            <person name="Norman A."/>
        </authorList>
    </citation>
    <scope>NUCLEOTIDE SEQUENCE [LARGE SCALE GENOMIC DNA]</scope>
    <source>
        <strain evidence="3 4">Mu0053</strain>
    </source>
</reference>
<protein>
    <recommendedName>
        <fullName evidence="5">DUF4129 domain-containing protein</fullName>
    </recommendedName>
</protein>
<evidence type="ECO:0000313" key="4">
    <source>
        <dbReference type="Proteomes" id="UP001190465"/>
    </source>
</evidence>
<feature type="compositionally biased region" description="Low complexity" evidence="1">
    <location>
        <begin position="130"/>
        <end position="148"/>
    </location>
</feature>
<keyword evidence="4" id="KW-1185">Reference proteome</keyword>
<evidence type="ECO:0008006" key="5">
    <source>
        <dbReference type="Google" id="ProtNLM"/>
    </source>
</evidence>
<feature type="transmembrane region" description="Helical" evidence="2">
    <location>
        <begin position="158"/>
        <end position="180"/>
    </location>
</feature>
<feature type="transmembrane region" description="Helical" evidence="2">
    <location>
        <begin position="98"/>
        <end position="125"/>
    </location>
</feature>